<dbReference type="InterPro" id="IPR000064">
    <property type="entry name" value="NLP_P60_dom"/>
</dbReference>
<dbReference type="Pfam" id="PF00877">
    <property type="entry name" value="NLPC_P60"/>
    <property type="match status" value="1"/>
</dbReference>
<organism evidence="6 7">
    <name type="scientific">Albimonas donghaensis</name>
    <dbReference type="NCBI Taxonomy" id="356660"/>
    <lineage>
        <taxon>Bacteria</taxon>
        <taxon>Pseudomonadati</taxon>
        <taxon>Pseudomonadota</taxon>
        <taxon>Alphaproteobacteria</taxon>
        <taxon>Rhodobacterales</taxon>
        <taxon>Paracoccaceae</taxon>
        <taxon>Albimonas</taxon>
    </lineage>
</organism>
<name>A0A1H3FHU1_9RHOB</name>
<dbReference type="PROSITE" id="PS51935">
    <property type="entry name" value="NLPC_P60"/>
    <property type="match status" value="1"/>
</dbReference>
<reference evidence="6 7" key="1">
    <citation type="submission" date="2016-10" db="EMBL/GenBank/DDBJ databases">
        <authorList>
            <person name="de Groot N.N."/>
        </authorList>
    </citation>
    <scope>NUCLEOTIDE SEQUENCE [LARGE SCALE GENOMIC DNA]</scope>
    <source>
        <strain evidence="6 7">DSM 17890</strain>
    </source>
</reference>
<dbReference type="SUPFAM" id="SSF54001">
    <property type="entry name" value="Cysteine proteinases"/>
    <property type="match status" value="1"/>
</dbReference>
<dbReference type="PANTHER" id="PTHR47053">
    <property type="entry name" value="MUREIN DD-ENDOPEPTIDASE MEPH-RELATED"/>
    <property type="match status" value="1"/>
</dbReference>
<evidence type="ECO:0000259" key="5">
    <source>
        <dbReference type="PROSITE" id="PS51935"/>
    </source>
</evidence>
<dbReference type="InterPro" id="IPR038765">
    <property type="entry name" value="Papain-like_cys_pep_sf"/>
</dbReference>
<evidence type="ECO:0000256" key="1">
    <source>
        <dbReference type="ARBA" id="ARBA00007074"/>
    </source>
</evidence>
<dbReference type="RefSeq" id="WP_143040382.1">
    <property type="nucleotide sequence ID" value="NZ_FNMZ01000012.1"/>
</dbReference>
<keyword evidence="3" id="KW-0378">Hydrolase</keyword>
<dbReference type="EMBL" id="FNMZ01000012">
    <property type="protein sequence ID" value="SDX90546.1"/>
    <property type="molecule type" value="Genomic_DNA"/>
</dbReference>
<keyword evidence="7" id="KW-1185">Reference proteome</keyword>
<evidence type="ECO:0000313" key="7">
    <source>
        <dbReference type="Proteomes" id="UP000199118"/>
    </source>
</evidence>
<feature type="domain" description="NlpC/P60" evidence="5">
    <location>
        <begin position="1"/>
        <end position="132"/>
    </location>
</feature>
<dbReference type="GO" id="GO:0008234">
    <property type="term" value="F:cysteine-type peptidase activity"/>
    <property type="evidence" value="ECO:0007669"/>
    <property type="project" value="UniProtKB-KW"/>
</dbReference>
<keyword evidence="4" id="KW-0788">Thiol protease</keyword>
<dbReference type="InterPro" id="IPR051202">
    <property type="entry name" value="Peptidase_C40"/>
</dbReference>
<protein>
    <submittedName>
        <fullName evidence="6">NlpC/P60 family protein</fullName>
    </submittedName>
</protein>
<dbReference type="STRING" id="356660.SAMN05444336_112125"/>
<evidence type="ECO:0000256" key="3">
    <source>
        <dbReference type="ARBA" id="ARBA00022801"/>
    </source>
</evidence>
<proteinExistence type="inferred from homology"/>
<dbReference type="OrthoDB" id="6058745at2"/>
<gene>
    <name evidence="6" type="ORF">SAMN05444336_112125</name>
</gene>
<dbReference type="Gene3D" id="3.90.1720.10">
    <property type="entry name" value="endopeptidase domain like (from Nostoc punctiforme)"/>
    <property type="match status" value="1"/>
</dbReference>
<keyword evidence="2" id="KW-0645">Protease</keyword>
<sequence>MIWADSYVGLPWADLGRNRSGCDCYGLARMVYAEQLGIALPSYAGAYPCAGEQAEVAALIGRESELGPWRPVADVVAPFDLLLFRRGRLASHLGVALGDGRMLHMDGEAQARVARLDDPRWRMRFVGAFRHAEAGARIA</sequence>
<evidence type="ECO:0000256" key="2">
    <source>
        <dbReference type="ARBA" id="ARBA00022670"/>
    </source>
</evidence>
<accession>A0A1H3FHU1</accession>
<evidence type="ECO:0000256" key="4">
    <source>
        <dbReference type="ARBA" id="ARBA00022807"/>
    </source>
</evidence>
<dbReference type="Proteomes" id="UP000199118">
    <property type="component" value="Unassembled WGS sequence"/>
</dbReference>
<dbReference type="GO" id="GO:0006508">
    <property type="term" value="P:proteolysis"/>
    <property type="evidence" value="ECO:0007669"/>
    <property type="project" value="UniProtKB-KW"/>
</dbReference>
<dbReference type="PANTHER" id="PTHR47053:SF1">
    <property type="entry name" value="MUREIN DD-ENDOPEPTIDASE MEPH-RELATED"/>
    <property type="match status" value="1"/>
</dbReference>
<comment type="similarity">
    <text evidence="1">Belongs to the peptidase C40 family.</text>
</comment>
<dbReference type="AlphaFoldDB" id="A0A1H3FHU1"/>
<evidence type="ECO:0000313" key="6">
    <source>
        <dbReference type="EMBL" id="SDX90546.1"/>
    </source>
</evidence>